<sequence length="161" mass="18961">MFERLCCPSQPDESFVRVSLASFEILLLQSKRFHFRFITFNRHLTPSTRSSHRCDLLSCEAVNYRRPTRTLWKGKMVIGKDALFVIMGLKRLNIGGEKLKRLKQTTDYCIQKSLRREKKTWKICSSFYETPSTMRCFEKRWEVVEAEAKVVATEDKKVAEL</sequence>
<gene>
    <name evidence="1" type="ORF">DY000_02046695</name>
</gene>
<reference evidence="1 2" key="1">
    <citation type="journal article" date="2020" name="BMC Genomics">
        <title>Intraspecific diversification of the crop wild relative Brassica cretica Lam. using demographic model selection.</title>
        <authorList>
            <person name="Kioukis A."/>
            <person name="Michalopoulou V.A."/>
            <person name="Briers L."/>
            <person name="Pirintsos S."/>
            <person name="Studholme D.J."/>
            <person name="Pavlidis P."/>
            <person name="Sarris P.F."/>
        </authorList>
    </citation>
    <scope>NUCLEOTIDE SEQUENCE [LARGE SCALE GENOMIC DNA]</scope>
    <source>
        <strain evidence="2">cv. PFS-1207/04</strain>
    </source>
</reference>
<protein>
    <submittedName>
        <fullName evidence="1">Uncharacterized protein</fullName>
    </submittedName>
</protein>
<evidence type="ECO:0000313" key="2">
    <source>
        <dbReference type="Proteomes" id="UP000266723"/>
    </source>
</evidence>
<proteinExistence type="predicted"/>
<keyword evidence="2" id="KW-1185">Reference proteome</keyword>
<dbReference type="EMBL" id="QGKV02000297">
    <property type="protein sequence ID" value="KAF3606920.1"/>
    <property type="molecule type" value="Genomic_DNA"/>
</dbReference>
<accession>A0ABQ7EVE4</accession>
<dbReference type="Proteomes" id="UP000266723">
    <property type="component" value="Unassembled WGS sequence"/>
</dbReference>
<organism evidence="1 2">
    <name type="scientific">Brassica cretica</name>
    <name type="common">Mustard</name>
    <dbReference type="NCBI Taxonomy" id="69181"/>
    <lineage>
        <taxon>Eukaryota</taxon>
        <taxon>Viridiplantae</taxon>
        <taxon>Streptophyta</taxon>
        <taxon>Embryophyta</taxon>
        <taxon>Tracheophyta</taxon>
        <taxon>Spermatophyta</taxon>
        <taxon>Magnoliopsida</taxon>
        <taxon>eudicotyledons</taxon>
        <taxon>Gunneridae</taxon>
        <taxon>Pentapetalae</taxon>
        <taxon>rosids</taxon>
        <taxon>malvids</taxon>
        <taxon>Brassicales</taxon>
        <taxon>Brassicaceae</taxon>
        <taxon>Brassiceae</taxon>
        <taxon>Brassica</taxon>
    </lineage>
</organism>
<name>A0ABQ7EVE4_BRACR</name>
<comment type="caution">
    <text evidence="1">The sequence shown here is derived from an EMBL/GenBank/DDBJ whole genome shotgun (WGS) entry which is preliminary data.</text>
</comment>
<evidence type="ECO:0000313" key="1">
    <source>
        <dbReference type="EMBL" id="KAF3606920.1"/>
    </source>
</evidence>